<keyword evidence="1 2" id="KW-0489">Methyltransferase</keyword>
<keyword evidence="1" id="KW-0963">Cytoplasm</keyword>
<dbReference type="AlphaFoldDB" id="A0A1X7AQY5"/>
<evidence type="ECO:0000313" key="3">
    <source>
        <dbReference type="Proteomes" id="UP000196573"/>
    </source>
</evidence>
<sequence>MEDVYLAPAILATPHCCSERIAELQALTGLDVIEQDAPKYVREQRLVLWQSPEGLALQQTGKKAPGPVIVDFVGGAVGHRRKYGGGKSQSIVKAVGIADASRPLSVLDATAGLGRDAFVLATMGSTVTMVERSPIVRALLADGLQRAASDEDAGSIVARMNLLSGHAPELMQGMIGEGRKFDVVYLDPMFPHRDKAAAVKKEMVLFQTLLGPDLDADDLLSPALALAEHRVVVKRPKRAPDLAEQEPGYRLEGKSGRFDIYPLKRF</sequence>
<keyword evidence="1 2" id="KW-0808">Transferase</keyword>
<feature type="binding site" evidence="1">
    <location>
        <position position="187"/>
    </location>
    <ligand>
        <name>S-adenosyl-L-methionine</name>
        <dbReference type="ChEBI" id="CHEBI:59789"/>
    </ligand>
</feature>
<comment type="subcellular location">
    <subcellularLocation>
        <location evidence="1">Cytoplasm</location>
    </subcellularLocation>
</comment>
<dbReference type="Pfam" id="PF04445">
    <property type="entry name" value="SAM_MT"/>
    <property type="match status" value="1"/>
</dbReference>
<proteinExistence type="inferred from homology"/>
<dbReference type="GO" id="GO:0008990">
    <property type="term" value="F:rRNA (guanine-N2-)-methyltransferase activity"/>
    <property type="evidence" value="ECO:0007669"/>
    <property type="project" value="UniProtKB-UniRule"/>
</dbReference>
<comment type="catalytic activity">
    <reaction evidence="1">
        <text>guanosine(1516) in 16S rRNA + S-adenosyl-L-methionine = N(2)-methylguanosine(1516) in 16S rRNA + S-adenosyl-L-homocysteine + H(+)</text>
        <dbReference type="Rhea" id="RHEA:43220"/>
        <dbReference type="Rhea" id="RHEA-COMP:10412"/>
        <dbReference type="Rhea" id="RHEA-COMP:10413"/>
        <dbReference type="ChEBI" id="CHEBI:15378"/>
        <dbReference type="ChEBI" id="CHEBI:57856"/>
        <dbReference type="ChEBI" id="CHEBI:59789"/>
        <dbReference type="ChEBI" id="CHEBI:74269"/>
        <dbReference type="ChEBI" id="CHEBI:74481"/>
        <dbReference type="EC" id="2.1.1.242"/>
    </reaction>
</comment>
<evidence type="ECO:0000313" key="2">
    <source>
        <dbReference type="EMBL" id="SMA50500.1"/>
    </source>
</evidence>
<protein>
    <recommendedName>
        <fullName evidence="1">Ribosomal RNA small subunit methyltransferase J</fullName>
        <ecNumber evidence="1">2.1.1.242</ecNumber>
    </recommendedName>
    <alternativeName>
        <fullName evidence="1">16S rRNA m2G1516 methyltransferase</fullName>
    </alternativeName>
    <alternativeName>
        <fullName evidence="1">rRNA (guanine-N(2)-)-methyltransferase</fullName>
    </alternativeName>
</protein>
<comment type="similarity">
    <text evidence="1">Belongs to the methyltransferase superfamily. RsmJ family.</text>
</comment>
<accession>A0A1X7AQY5</accession>
<comment type="function">
    <text evidence="1">Specifically methylates the guanosine in position 1516 of 16S rRNA.</text>
</comment>
<dbReference type="PANTHER" id="PTHR36112:SF1">
    <property type="entry name" value="RIBOSOMAL RNA SMALL SUBUNIT METHYLTRANSFERASE J"/>
    <property type="match status" value="1"/>
</dbReference>
<dbReference type="Proteomes" id="UP000196573">
    <property type="component" value="Unassembled WGS sequence"/>
</dbReference>
<dbReference type="PANTHER" id="PTHR36112">
    <property type="entry name" value="RIBOSOMAL RNA SMALL SUBUNIT METHYLTRANSFERASE J"/>
    <property type="match status" value="1"/>
</dbReference>
<name>A0A1X7AQY5_9GAMM</name>
<dbReference type="InterPro" id="IPR007536">
    <property type="entry name" value="16SrRNA_methylTrfase_J"/>
</dbReference>
<feature type="binding site" evidence="1">
    <location>
        <begin position="131"/>
        <end position="132"/>
    </location>
    <ligand>
        <name>S-adenosyl-L-methionine</name>
        <dbReference type="ChEBI" id="CHEBI:59789"/>
    </ligand>
</feature>
<gene>
    <name evidence="1 2" type="primary">rsmJ</name>
    <name evidence="2" type="ORF">EHSB41UT_04311</name>
</gene>
<evidence type="ECO:0000256" key="1">
    <source>
        <dbReference type="HAMAP-Rule" id="MF_01523"/>
    </source>
</evidence>
<keyword evidence="3" id="KW-1185">Reference proteome</keyword>
<dbReference type="SUPFAM" id="SSF53335">
    <property type="entry name" value="S-adenosyl-L-methionine-dependent methyltransferases"/>
    <property type="match status" value="1"/>
</dbReference>
<organism evidence="2 3">
    <name type="scientific">Parendozoicomonas haliclonae</name>
    <dbReference type="NCBI Taxonomy" id="1960125"/>
    <lineage>
        <taxon>Bacteria</taxon>
        <taxon>Pseudomonadati</taxon>
        <taxon>Pseudomonadota</taxon>
        <taxon>Gammaproteobacteria</taxon>
        <taxon>Oceanospirillales</taxon>
        <taxon>Endozoicomonadaceae</taxon>
        <taxon>Parendozoicomonas</taxon>
    </lineage>
</organism>
<dbReference type="HAMAP" id="MF_01523">
    <property type="entry name" value="16SrRNA_methyltr_J"/>
    <property type="match status" value="1"/>
</dbReference>
<comment type="caution">
    <text evidence="1">Lacks conserved residue(s) required for the propagation of feature annotation.</text>
</comment>
<dbReference type="InterPro" id="IPR029063">
    <property type="entry name" value="SAM-dependent_MTases_sf"/>
</dbReference>
<feature type="binding site" evidence="1">
    <location>
        <begin position="115"/>
        <end position="116"/>
    </location>
    <ligand>
        <name>S-adenosyl-L-methionine</name>
        <dbReference type="ChEBI" id="CHEBI:59789"/>
    </ligand>
</feature>
<dbReference type="EC" id="2.1.1.242" evidence="1"/>
<keyword evidence="1" id="KW-0949">S-adenosyl-L-methionine</keyword>
<reference evidence="2 3" key="1">
    <citation type="submission" date="2017-03" db="EMBL/GenBank/DDBJ databases">
        <authorList>
            <person name="Afonso C.L."/>
            <person name="Miller P.J."/>
            <person name="Scott M.A."/>
            <person name="Spackman E."/>
            <person name="Goraichik I."/>
            <person name="Dimitrov K.M."/>
            <person name="Suarez D.L."/>
            <person name="Swayne D.E."/>
        </authorList>
    </citation>
    <scope>NUCLEOTIDE SEQUENCE [LARGE SCALE GENOMIC DNA]</scope>
    <source>
        <strain evidence="2">SB41UT1</strain>
    </source>
</reference>
<dbReference type="GO" id="GO:0005737">
    <property type="term" value="C:cytoplasm"/>
    <property type="evidence" value="ECO:0007669"/>
    <property type="project" value="UniProtKB-SubCell"/>
</dbReference>
<dbReference type="EMBL" id="FWPT01000013">
    <property type="protein sequence ID" value="SMA50500.1"/>
    <property type="molecule type" value="Genomic_DNA"/>
</dbReference>
<keyword evidence="1" id="KW-0698">rRNA processing</keyword>
<dbReference type="Gene3D" id="3.40.50.150">
    <property type="entry name" value="Vaccinia Virus protein VP39"/>
    <property type="match status" value="1"/>
</dbReference>